<accession>A0A5J4X767</accession>
<name>A0A5J4X767_9EUKA</name>
<gene>
    <name evidence="1" type="ORF">EZS28_001400</name>
</gene>
<comment type="caution">
    <text evidence="1">The sequence shown here is derived from an EMBL/GenBank/DDBJ whole genome shotgun (WGS) entry which is preliminary data.</text>
</comment>
<dbReference type="Proteomes" id="UP000324800">
    <property type="component" value="Unassembled WGS sequence"/>
</dbReference>
<organism evidence="1 2">
    <name type="scientific">Streblomastix strix</name>
    <dbReference type="NCBI Taxonomy" id="222440"/>
    <lineage>
        <taxon>Eukaryota</taxon>
        <taxon>Metamonada</taxon>
        <taxon>Preaxostyla</taxon>
        <taxon>Oxymonadida</taxon>
        <taxon>Streblomastigidae</taxon>
        <taxon>Streblomastix</taxon>
    </lineage>
</organism>
<dbReference type="AlphaFoldDB" id="A0A5J4X767"/>
<proteinExistence type="predicted"/>
<evidence type="ECO:0000313" key="1">
    <source>
        <dbReference type="EMBL" id="KAA6403068.1"/>
    </source>
</evidence>
<protein>
    <submittedName>
        <fullName evidence="1">Uncharacterized protein</fullName>
    </submittedName>
</protein>
<sequence>MGQLSKNIEYRNGCKSGPLQKCAFVQQVIYSTIIYAWHQLESHSKLALRATRFRRISVRSTVSTNSSHQRNNITHLTAIFRLKKDHTKVKQCATGVPQLFQHMEIPVAERKLLHPLQMIDSLPLCSQLQLLQFKVLDILIVGNILEGNLSEAVVDTVTGLALDIRSTERANKARIWPFSAINAHLFD</sequence>
<reference evidence="1 2" key="1">
    <citation type="submission" date="2019-03" db="EMBL/GenBank/DDBJ databases">
        <title>Single cell metagenomics reveals metabolic interactions within the superorganism composed of flagellate Streblomastix strix and complex community of Bacteroidetes bacteria on its surface.</title>
        <authorList>
            <person name="Treitli S.C."/>
            <person name="Kolisko M."/>
            <person name="Husnik F."/>
            <person name="Keeling P."/>
            <person name="Hampl V."/>
        </authorList>
    </citation>
    <scope>NUCLEOTIDE SEQUENCE [LARGE SCALE GENOMIC DNA]</scope>
    <source>
        <strain evidence="1">ST1C</strain>
    </source>
</reference>
<dbReference type="EMBL" id="SNRW01000144">
    <property type="protein sequence ID" value="KAA6403068.1"/>
    <property type="molecule type" value="Genomic_DNA"/>
</dbReference>
<evidence type="ECO:0000313" key="2">
    <source>
        <dbReference type="Proteomes" id="UP000324800"/>
    </source>
</evidence>